<dbReference type="EMBL" id="MT142692">
    <property type="protein sequence ID" value="QJA87253.1"/>
    <property type="molecule type" value="Genomic_DNA"/>
</dbReference>
<protein>
    <submittedName>
        <fullName evidence="1">Uncharacterized protein</fullName>
    </submittedName>
</protein>
<dbReference type="AlphaFoldDB" id="A0A6M3KYG9"/>
<organism evidence="1">
    <name type="scientific">viral metagenome</name>
    <dbReference type="NCBI Taxonomy" id="1070528"/>
    <lineage>
        <taxon>unclassified sequences</taxon>
        <taxon>metagenomes</taxon>
        <taxon>organismal metagenomes</taxon>
    </lineage>
</organism>
<gene>
    <name evidence="1" type="ORF">MM415B03025_0003</name>
</gene>
<sequence>MRIEMVTTYEAVCSYCGNKHERGGHCWNNTKFIEELKKLGWLISGEKRKNNYCSKKCEQAAIKEGYEST</sequence>
<proteinExistence type="predicted"/>
<reference evidence="1" key="1">
    <citation type="submission" date="2020-03" db="EMBL/GenBank/DDBJ databases">
        <title>The deep terrestrial virosphere.</title>
        <authorList>
            <person name="Holmfeldt K."/>
            <person name="Nilsson E."/>
            <person name="Simone D."/>
            <person name="Lopez-Fernandez M."/>
            <person name="Wu X."/>
            <person name="de Brujin I."/>
            <person name="Lundin D."/>
            <person name="Andersson A."/>
            <person name="Bertilsson S."/>
            <person name="Dopson M."/>
        </authorList>
    </citation>
    <scope>NUCLEOTIDE SEQUENCE</scope>
    <source>
        <strain evidence="1">MM415B03025</strain>
    </source>
</reference>
<name>A0A6M3KYG9_9ZZZZ</name>
<accession>A0A6M3KYG9</accession>
<evidence type="ECO:0000313" key="1">
    <source>
        <dbReference type="EMBL" id="QJA87253.1"/>
    </source>
</evidence>